<dbReference type="GO" id="GO:0000155">
    <property type="term" value="F:phosphorelay sensor kinase activity"/>
    <property type="evidence" value="ECO:0007669"/>
    <property type="project" value="InterPro"/>
</dbReference>
<dbReference type="SMART" id="SM00387">
    <property type="entry name" value="HATPase_c"/>
    <property type="match status" value="1"/>
</dbReference>
<keyword evidence="6" id="KW-0472">Membrane</keyword>
<dbReference type="SUPFAM" id="SSF55874">
    <property type="entry name" value="ATPase domain of HSP90 chaperone/DNA topoisomerase II/histidine kinase"/>
    <property type="match status" value="1"/>
</dbReference>
<dbReference type="PANTHER" id="PTHR34220">
    <property type="entry name" value="SENSOR HISTIDINE KINASE YPDA"/>
    <property type="match status" value="1"/>
</dbReference>
<dbReference type="Proteomes" id="UP000237749">
    <property type="component" value="Unassembled WGS sequence"/>
</dbReference>
<dbReference type="InterPro" id="IPR010559">
    <property type="entry name" value="Sig_transdc_His_kin_internal"/>
</dbReference>
<dbReference type="PROSITE" id="PS50885">
    <property type="entry name" value="HAMP"/>
    <property type="match status" value="1"/>
</dbReference>
<evidence type="ECO:0000256" key="2">
    <source>
        <dbReference type="ARBA" id="ARBA00022553"/>
    </source>
</evidence>
<dbReference type="AlphaFoldDB" id="A0A2S6HW11"/>
<comment type="caution">
    <text evidence="8">The sequence shown here is derived from an EMBL/GenBank/DDBJ whole genome shotgun (WGS) entry which is preliminary data.</text>
</comment>
<dbReference type="InterPro" id="IPR003594">
    <property type="entry name" value="HATPase_dom"/>
</dbReference>
<keyword evidence="9" id="KW-1185">Reference proteome</keyword>
<dbReference type="EMBL" id="PTJA01000003">
    <property type="protein sequence ID" value="PPK82053.1"/>
    <property type="molecule type" value="Genomic_DNA"/>
</dbReference>
<dbReference type="Pfam" id="PF00672">
    <property type="entry name" value="HAMP"/>
    <property type="match status" value="1"/>
</dbReference>
<keyword evidence="6" id="KW-1133">Transmembrane helix</keyword>
<feature type="coiled-coil region" evidence="5">
    <location>
        <begin position="363"/>
        <end position="407"/>
    </location>
</feature>
<dbReference type="Gene3D" id="6.10.340.10">
    <property type="match status" value="1"/>
</dbReference>
<dbReference type="Pfam" id="PF06580">
    <property type="entry name" value="His_kinase"/>
    <property type="match status" value="1"/>
</dbReference>
<comment type="subcellular location">
    <subcellularLocation>
        <location evidence="1">Membrane</location>
    </subcellularLocation>
</comment>
<dbReference type="InterPro" id="IPR036890">
    <property type="entry name" value="HATPase_C_sf"/>
</dbReference>
<organism evidence="8 9">
    <name type="scientific">Lacrimispora xylanisolvens</name>
    <dbReference type="NCBI Taxonomy" id="384636"/>
    <lineage>
        <taxon>Bacteria</taxon>
        <taxon>Bacillati</taxon>
        <taxon>Bacillota</taxon>
        <taxon>Clostridia</taxon>
        <taxon>Lachnospirales</taxon>
        <taxon>Lachnospiraceae</taxon>
        <taxon>Lacrimispora</taxon>
    </lineage>
</organism>
<evidence type="ECO:0000256" key="3">
    <source>
        <dbReference type="ARBA" id="ARBA00022679"/>
    </source>
</evidence>
<dbReference type="GO" id="GO:0016020">
    <property type="term" value="C:membrane"/>
    <property type="evidence" value="ECO:0007669"/>
    <property type="project" value="UniProtKB-SubCell"/>
</dbReference>
<accession>A0A2S6HW11</accession>
<keyword evidence="6" id="KW-0812">Transmembrane</keyword>
<evidence type="ECO:0000313" key="8">
    <source>
        <dbReference type="EMBL" id="PPK82053.1"/>
    </source>
</evidence>
<proteinExistence type="predicted"/>
<dbReference type="InterPro" id="IPR050640">
    <property type="entry name" value="Bact_2-comp_sensor_kinase"/>
</dbReference>
<evidence type="ECO:0000256" key="6">
    <source>
        <dbReference type="SAM" id="Phobius"/>
    </source>
</evidence>
<dbReference type="CDD" id="cd06225">
    <property type="entry name" value="HAMP"/>
    <property type="match status" value="1"/>
</dbReference>
<evidence type="ECO:0000313" key="9">
    <source>
        <dbReference type="Proteomes" id="UP000237749"/>
    </source>
</evidence>
<keyword evidence="5" id="KW-0175">Coiled coil</keyword>
<sequence>MMIKKVYKNLRFRSKIILIFGIMFFLTTAISGFSYYRYTSHDIEENFRVGAESVLTQIVDTLDMRLGVIRQRAQGMLTNYTFVVSFSDYLNNPNDLNLIKTMGTVSSFLKDLETGENLLHSSYIYTDKREFDNFVRMRNWQFQFKESEYYSSYIGGPGKAIQWFPTQTDQIFQDTDQIIPCVRRFSVEGYKGSLYLILQLKTKELEHLLAGKYEFFDKIIILDQDGNTIIGSEGIDSAELMKLVPKEGEKGAVFTSDYEYEGNTYLVTYNQLSENGWQIFGLKSRETLLGSLQSLRNVILETLGVIFLVGVAAILLLSYQLTNSLRKLEKRMSLVEKGDFNTRFFYPYKDEVGSLAKSFNYMIGEIQNLVRKQEETIEELKWERDHAAEVQKQKRKAELKALQAQINPHFLYNTLNAITWQAADQGAEEISILSNSLGKFFRISLSKGAEIITLREEIEHVTSYLDIQKIRYHSKLNYQIDVEEQWLDLKVIKLILQPLAENSIYHGIKEKKGTGLIRIYEESQGEGTQKIVKLVVWDNGAGIPEDKLKILNETLKKGVTDRLEGYGIYNVNERLRLFYGENYGLQFESVEGQWTKAMLTLPVTDGEMDSCIGS</sequence>
<keyword evidence="2" id="KW-0597">Phosphoprotein</keyword>
<protein>
    <submittedName>
        <fullName evidence="8">Two-component system sensor histidine kinase YesM</fullName>
    </submittedName>
</protein>
<keyword evidence="3" id="KW-0808">Transferase</keyword>
<dbReference type="InterPro" id="IPR003660">
    <property type="entry name" value="HAMP_dom"/>
</dbReference>
<name>A0A2S6HW11_9FIRM</name>
<evidence type="ECO:0000256" key="4">
    <source>
        <dbReference type="ARBA" id="ARBA00022777"/>
    </source>
</evidence>
<dbReference type="OrthoDB" id="9792992at2"/>
<evidence type="ECO:0000256" key="1">
    <source>
        <dbReference type="ARBA" id="ARBA00004370"/>
    </source>
</evidence>
<evidence type="ECO:0000256" key="5">
    <source>
        <dbReference type="SAM" id="Coils"/>
    </source>
</evidence>
<dbReference type="RefSeq" id="WP_104436105.1">
    <property type="nucleotide sequence ID" value="NZ_PTJA01000003.1"/>
</dbReference>
<keyword evidence="4 8" id="KW-0418">Kinase</keyword>
<dbReference type="SUPFAM" id="SSF158472">
    <property type="entry name" value="HAMP domain-like"/>
    <property type="match status" value="1"/>
</dbReference>
<dbReference type="SMART" id="SM00304">
    <property type="entry name" value="HAMP"/>
    <property type="match status" value="1"/>
</dbReference>
<evidence type="ECO:0000259" key="7">
    <source>
        <dbReference type="PROSITE" id="PS50885"/>
    </source>
</evidence>
<feature type="domain" description="HAMP" evidence="7">
    <location>
        <begin position="319"/>
        <end position="371"/>
    </location>
</feature>
<dbReference type="Gene3D" id="3.30.565.10">
    <property type="entry name" value="Histidine kinase-like ATPase, C-terminal domain"/>
    <property type="match status" value="1"/>
</dbReference>
<feature type="transmembrane region" description="Helical" evidence="6">
    <location>
        <begin position="303"/>
        <end position="322"/>
    </location>
</feature>
<reference evidence="8 9" key="1">
    <citation type="submission" date="2018-02" db="EMBL/GenBank/DDBJ databases">
        <title>Genomic Encyclopedia of Archaeal and Bacterial Type Strains, Phase II (KMG-II): from individual species to whole genera.</title>
        <authorList>
            <person name="Goeker M."/>
        </authorList>
    </citation>
    <scope>NUCLEOTIDE SEQUENCE [LARGE SCALE GENOMIC DNA]</scope>
    <source>
        <strain evidence="8 9">DSM 3808</strain>
    </source>
</reference>
<dbReference type="Pfam" id="PF02518">
    <property type="entry name" value="HATPase_c"/>
    <property type="match status" value="1"/>
</dbReference>
<dbReference type="PANTHER" id="PTHR34220:SF7">
    <property type="entry name" value="SENSOR HISTIDINE KINASE YPDA"/>
    <property type="match status" value="1"/>
</dbReference>
<gene>
    <name evidence="8" type="ORF">BXY41_103266</name>
</gene>